<dbReference type="EMBL" id="AL731592">
    <property type="protein sequence ID" value="CAD39862.2"/>
    <property type="molecule type" value="Genomic_DNA"/>
</dbReference>
<evidence type="ECO:0000313" key="3">
    <source>
        <dbReference type="Proteomes" id="UP000000763"/>
    </source>
</evidence>
<gene>
    <name evidence="2" type="primary">OSJNBa0036B17.5</name>
</gene>
<evidence type="ECO:0000313" key="2">
    <source>
        <dbReference type="EMBL" id="CAD39862.2"/>
    </source>
</evidence>
<name>Q7XWX7_ORYSJ</name>
<dbReference type="SUPFAM" id="SSF56672">
    <property type="entry name" value="DNA/RNA polymerases"/>
    <property type="match status" value="1"/>
</dbReference>
<protein>
    <submittedName>
        <fullName evidence="2">OSJNBa0036B17.5 protein</fullName>
    </submittedName>
</protein>
<dbReference type="AlphaFoldDB" id="Q7XWX7"/>
<dbReference type="Pfam" id="PF07727">
    <property type="entry name" value="RVT_2"/>
    <property type="match status" value="1"/>
</dbReference>
<dbReference type="CDD" id="cd09272">
    <property type="entry name" value="RNase_HI_RT_Ty1"/>
    <property type="match status" value="1"/>
</dbReference>
<reference evidence="3" key="2">
    <citation type="journal article" date="2008" name="Nucleic Acids Res.">
        <title>The rice annotation project database (RAP-DB): 2008 update.</title>
        <authorList>
            <consortium name="The rice annotation project (RAP)"/>
        </authorList>
    </citation>
    <scope>GENOME REANNOTATION</scope>
    <source>
        <strain evidence="3">cv. Nipponbare</strain>
    </source>
</reference>
<dbReference type="PANTHER" id="PTHR11439">
    <property type="entry name" value="GAG-POL-RELATED RETROTRANSPOSON"/>
    <property type="match status" value="1"/>
</dbReference>
<accession>Q7XWX7</accession>
<sequence>MVMSSADSHVPTSHLLPAEVELMDVVTAYLYGSLDFDIYMKVPDGIDIPNQKKSLYGLKQSGRMWYNRLSEFLSLKGYTKNDDCPCVFIKKSPTGFCIISVYVDDLNIIGNTQDINEARHHLKTEFEMKDLGQTKFCLGLQLEHLPSGILVHQSAYAQKMLEKFNMDKSYPSKTPMVVRSLDVEKDPFRPKEDGEDVLGPDFPYLSAIGALMYLANSTRPDIAFSVNLLARYSAAPTKRHWTGVKNVFRYLNGTRDLGLFFKKNQGSTLIGYTDAGYLSDPHNARSQTGFVFLQGGTAISWKSSKQTLVATSTNHSEIIALYEASRECVWLRRMVNHILTSCGIGSLESPTFIYEDNAACVVQMETGYIKSNITKHIAPKLFYPHELQQHGEINILQTKSCDNLSDLFTKSLPYSTFFKCVEGIGMRRLKNLQDSEGVSSSGK</sequence>
<evidence type="ECO:0000259" key="1">
    <source>
        <dbReference type="Pfam" id="PF07727"/>
    </source>
</evidence>
<organism evidence="2 3">
    <name type="scientific">Oryza sativa subsp. japonica</name>
    <name type="common">Rice</name>
    <dbReference type="NCBI Taxonomy" id="39947"/>
    <lineage>
        <taxon>Eukaryota</taxon>
        <taxon>Viridiplantae</taxon>
        <taxon>Streptophyta</taxon>
        <taxon>Embryophyta</taxon>
        <taxon>Tracheophyta</taxon>
        <taxon>Spermatophyta</taxon>
        <taxon>Magnoliopsida</taxon>
        <taxon>Liliopsida</taxon>
        <taxon>Poales</taxon>
        <taxon>Poaceae</taxon>
        <taxon>BOP clade</taxon>
        <taxon>Oryzoideae</taxon>
        <taxon>Oryzeae</taxon>
        <taxon>Oryzinae</taxon>
        <taxon>Oryza</taxon>
        <taxon>Oryza sativa</taxon>
    </lineage>
</organism>
<dbReference type="InterPro" id="IPR043502">
    <property type="entry name" value="DNA/RNA_pol_sf"/>
</dbReference>
<proteinExistence type="predicted"/>
<feature type="domain" description="Reverse transcriptase Ty1/copia-type" evidence="1">
    <location>
        <begin position="20"/>
        <end position="177"/>
    </location>
</feature>
<dbReference type="PANTHER" id="PTHR11439:SF467">
    <property type="entry name" value="INTEGRASE CATALYTIC DOMAIN-CONTAINING PROTEIN"/>
    <property type="match status" value="1"/>
</dbReference>
<dbReference type="Proteomes" id="UP000000763">
    <property type="component" value="Chromosome 4"/>
</dbReference>
<dbReference type="InterPro" id="IPR013103">
    <property type="entry name" value="RVT_2"/>
</dbReference>
<reference evidence="3" key="1">
    <citation type="journal article" date="2005" name="Nature">
        <title>The map-based sequence of the rice genome.</title>
        <authorList>
            <consortium name="International rice genome sequencing project (IRGSP)"/>
            <person name="Matsumoto T."/>
            <person name="Wu J."/>
            <person name="Kanamori H."/>
            <person name="Katayose Y."/>
            <person name="Fujisawa M."/>
            <person name="Namiki N."/>
            <person name="Mizuno H."/>
            <person name="Yamamoto K."/>
            <person name="Antonio B.A."/>
            <person name="Baba T."/>
            <person name="Sakata K."/>
            <person name="Nagamura Y."/>
            <person name="Aoki H."/>
            <person name="Arikawa K."/>
            <person name="Arita K."/>
            <person name="Bito T."/>
            <person name="Chiden Y."/>
            <person name="Fujitsuka N."/>
            <person name="Fukunaka R."/>
            <person name="Hamada M."/>
            <person name="Harada C."/>
            <person name="Hayashi A."/>
            <person name="Hijishita S."/>
            <person name="Honda M."/>
            <person name="Hosokawa S."/>
            <person name="Ichikawa Y."/>
            <person name="Idonuma A."/>
            <person name="Iijima M."/>
            <person name="Ikeda M."/>
            <person name="Ikeno M."/>
            <person name="Ito K."/>
            <person name="Ito S."/>
            <person name="Ito T."/>
            <person name="Ito Y."/>
            <person name="Ito Y."/>
            <person name="Iwabuchi A."/>
            <person name="Kamiya K."/>
            <person name="Karasawa W."/>
            <person name="Kurita K."/>
            <person name="Katagiri S."/>
            <person name="Kikuta A."/>
            <person name="Kobayashi H."/>
            <person name="Kobayashi N."/>
            <person name="Machita K."/>
            <person name="Maehara T."/>
            <person name="Masukawa M."/>
            <person name="Mizubayashi T."/>
            <person name="Mukai Y."/>
            <person name="Nagasaki H."/>
            <person name="Nagata Y."/>
            <person name="Naito S."/>
            <person name="Nakashima M."/>
            <person name="Nakama Y."/>
            <person name="Nakamichi Y."/>
            <person name="Nakamura M."/>
            <person name="Meguro A."/>
            <person name="Negishi M."/>
            <person name="Ohta I."/>
            <person name="Ohta T."/>
            <person name="Okamoto M."/>
            <person name="Ono N."/>
            <person name="Saji S."/>
            <person name="Sakaguchi M."/>
            <person name="Sakai K."/>
            <person name="Shibata M."/>
            <person name="Shimokawa T."/>
            <person name="Song J."/>
            <person name="Takazaki Y."/>
            <person name="Terasawa K."/>
            <person name="Tsugane M."/>
            <person name="Tsuji K."/>
            <person name="Ueda S."/>
            <person name="Waki K."/>
            <person name="Yamagata H."/>
            <person name="Yamamoto M."/>
            <person name="Yamamoto S."/>
            <person name="Yamane H."/>
            <person name="Yoshiki S."/>
            <person name="Yoshihara R."/>
            <person name="Yukawa K."/>
            <person name="Zhong H."/>
            <person name="Yano M."/>
            <person name="Yuan Q."/>
            <person name="Ouyang S."/>
            <person name="Liu J."/>
            <person name="Jones K.M."/>
            <person name="Gansberger K."/>
            <person name="Moffat K."/>
            <person name="Hill J."/>
            <person name="Bera J."/>
            <person name="Fadrosh D."/>
            <person name="Jin S."/>
            <person name="Johri S."/>
            <person name="Kim M."/>
            <person name="Overton L."/>
            <person name="Reardon M."/>
            <person name="Tsitrin T."/>
            <person name="Vuong H."/>
            <person name="Weaver B."/>
            <person name="Ciecko A."/>
            <person name="Tallon L."/>
            <person name="Jackson J."/>
            <person name="Pai G."/>
            <person name="Aken S.V."/>
            <person name="Utterback T."/>
            <person name="Reidmuller S."/>
            <person name="Feldblyum T."/>
            <person name="Hsiao J."/>
            <person name="Zismann V."/>
            <person name="Iobst S."/>
            <person name="de Vazeille A.R."/>
            <person name="Buell C.R."/>
            <person name="Ying K."/>
            <person name="Li Y."/>
            <person name="Lu T."/>
            <person name="Huang Y."/>
            <person name="Zhao Q."/>
            <person name="Feng Q."/>
            <person name="Zhang L."/>
            <person name="Zhu J."/>
            <person name="Weng Q."/>
            <person name="Mu J."/>
            <person name="Lu Y."/>
            <person name="Fan D."/>
            <person name="Liu Y."/>
            <person name="Guan J."/>
            <person name="Zhang Y."/>
            <person name="Yu S."/>
            <person name="Liu X."/>
            <person name="Zhang Y."/>
            <person name="Hong G."/>
            <person name="Han B."/>
            <person name="Choisne N."/>
            <person name="Demange N."/>
            <person name="Orjeda G."/>
            <person name="Samain S."/>
            <person name="Cattolico L."/>
            <person name="Pelletier E."/>
            <person name="Couloux A."/>
            <person name="Segurens B."/>
            <person name="Wincker P."/>
            <person name="D'Hont A."/>
            <person name="Scarpelli C."/>
            <person name="Weissenbach J."/>
            <person name="Salanoubat M."/>
            <person name="Quetier F."/>
            <person name="Yu Y."/>
            <person name="Kim H.R."/>
            <person name="Rambo T."/>
            <person name="Currie J."/>
            <person name="Collura K."/>
            <person name="Luo M."/>
            <person name="Yang T."/>
            <person name="Ammiraju J.S.S."/>
            <person name="Engler F."/>
            <person name="Soderlund C."/>
            <person name="Wing R.A."/>
            <person name="Palmer L.E."/>
            <person name="de la Bastide M."/>
            <person name="Spiegel L."/>
            <person name="Nascimento L."/>
            <person name="Zutavern T."/>
            <person name="O'Shaughnessy A."/>
            <person name="Dike S."/>
            <person name="Dedhia N."/>
            <person name="Preston R."/>
            <person name="Balija V."/>
            <person name="McCombie W.R."/>
            <person name="Chow T."/>
            <person name="Chen H."/>
            <person name="Chung M."/>
            <person name="Chen C."/>
            <person name="Shaw J."/>
            <person name="Wu H."/>
            <person name="Hsiao K."/>
            <person name="Chao Y."/>
            <person name="Chu M."/>
            <person name="Cheng C."/>
            <person name="Hour A."/>
            <person name="Lee P."/>
            <person name="Lin S."/>
            <person name="Lin Y."/>
            <person name="Liou J."/>
            <person name="Liu S."/>
            <person name="Hsing Y."/>
            <person name="Raghuvanshi S."/>
            <person name="Mohanty A."/>
            <person name="Bharti A.K."/>
            <person name="Gaur A."/>
            <person name="Gupta V."/>
            <person name="Kumar D."/>
            <person name="Ravi V."/>
            <person name="Vij S."/>
            <person name="Kapur A."/>
            <person name="Khurana P."/>
            <person name="Khurana P."/>
            <person name="Khurana J.P."/>
            <person name="Tyagi A.K."/>
            <person name="Gaikwad K."/>
            <person name="Singh A."/>
            <person name="Dalal V."/>
            <person name="Srivastava S."/>
            <person name="Dixit A."/>
            <person name="Pal A.K."/>
            <person name="Ghazi I.A."/>
            <person name="Yadav M."/>
            <person name="Pandit A."/>
            <person name="Bhargava A."/>
            <person name="Sureshbabu K."/>
            <person name="Batra K."/>
            <person name="Sharma T.R."/>
            <person name="Mohapatra T."/>
            <person name="Singh N.K."/>
            <person name="Messing J."/>
            <person name="Nelson A.B."/>
            <person name="Fuks G."/>
            <person name="Kavchok S."/>
            <person name="Keizer G."/>
            <person name="Linton E."/>
            <person name="Llaca V."/>
            <person name="Song R."/>
            <person name="Tanyolac B."/>
            <person name="Young S."/>
            <person name="Ho-Il K."/>
            <person name="Hahn J.H."/>
            <person name="Sangsakoo G."/>
            <person name="Vanavichit A."/>
            <person name="de Mattos Luiz.A.T."/>
            <person name="Zimmer P.D."/>
            <person name="Malone G."/>
            <person name="Dellagostin O."/>
            <person name="de Oliveira A.C."/>
            <person name="Bevan M."/>
            <person name="Bancroft I."/>
            <person name="Minx P."/>
            <person name="Cordum H."/>
            <person name="Wilson R."/>
            <person name="Cheng Z."/>
            <person name="Jin W."/>
            <person name="Jiang J."/>
            <person name="Leong S.A."/>
            <person name="Iwama H."/>
            <person name="Gojobori T."/>
            <person name="Itoh T."/>
            <person name="Niimura Y."/>
            <person name="Fujii Y."/>
            <person name="Habara T."/>
            <person name="Sakai H."/>
            <person name="Sato Y."/>
            <person name="Wilson G."/>
            <person name="Kumar K."/>
            <person name="McCouch S."/>
            <person name="Juretic N."/>
            <person name="Hoen D."/>
            <person name="Wright S."/>
            <person name="Bruskiewich R."/>
            <person name="Bureau T."/>
            <person name="Miyao A."/>
            <person name="Hirochika H."/>
            <person name="Nishikawa T."/>
            <person name="Kadowaki K."/>
            <person name="Sugiura M."/>
            <person name="Burr B."/>
            <person name="Sasaki T."/>
        </authorList>
    </citation>
    <scope>NUCLEOTIDE SEQUENCE [LARGE SCALE GENOMIC DNA]</scope>
    <source>
        <strain evidence="3">cv. Nipponbare</strain>
    </source>
</reference>